<feature type="coiled-coil region" evidence="1">
    <location>
        <begin position="344"/>
        <end position="371"/>
    </location>
</feature>
<name>A0A6B8VM49_9CORY</name>
<evidence type="ECO:0000313" key="3">
    <source>
        <dbReference type="Proteomes" id="UP000424462"/>
    </source>
</evidence>
<evidence type="ECO:0000256" key="1">
    <source>
        <dbReference type="SAM" id="Coils"/>
    </source>
</evidence>
<sequence>MNSENELLLVEGAEGILAIGSESALDQWQESAGEVAPTRQPPGLDLSSLAAAIPELMALGKGVPHRFLPTTLKRGAEAGPRPPEVRRIVFGRDGRAQSSELLDPTMLLSLNPQLILAQAAVEVLSQSLAEIREELVEVREGVQELLRQSEAERLGDIYGRNKVLRRAVQGLHSGETLSTTDWDSLASLGPDLQIGTEKLRRYLEATLRDLDYESSPGRRVRQLDKFLAAGRFVDHLKLLVVAEESLALYQRIRLERVRNTEPEALEQTVRSIQQVLESNVLEDMSVAEELSRVLSEFAVLRPAEGLDILNRRRMDRLRGELQEVAQEFIRHRTGQAEEWSLSESARVKDAIEHYRQRMDQARRKTLQATADGLSNLAKKIEPEAPKTED</sequence>
<keyword evidence="3" id="KW-1185">Reference proteome</keyword>
<dbReference type="RefSeq" id="WP_156230143.1">
    <property type="nucleotide sequence ID" value="NZ_CP046455.1"/>
</dbReference>
<protein>
    <submittedName>
        <fullName evidence="2">Uncharacterized protein</fullName>
    </submittedName>
</protein>
<organism evidence="2 3">
    <name type="scientific">Corynebacterium occultum</name>
    <dbReference type="NCBI Taxonomy" id="2675219"/>
    <lineage>
        <taxon>Bacteria</taxon>
        <taxon>Bacillati</taxon>
        <taxon>Actinomycetota</taxon>
        <taxon>Actinomycetes</taxon>
        <taxon>Mycobacteriales</taxon>
        <taxon>Corynebacteriaceae</taxon>
        <taxon>Corynebacterium</taxon>
    </lineage>
</organism>
<proteinExistence type="predicted"/>
<evidence type="ECO:0000313" key="2">
    <source>
        <dbReference type="EMBL" id="QGU06552.1"/>
    </source>
</evidence>
<dbReference type="AlphaFoldDB" id="A0A6B8VM49"/>
<reference evidence="2 3" key="1">
    <citation type="submission" date="2019-11" db="EMBL/GenBank/DDBJ databases">
        <title>Complete genome sequence of Corynebacterium kalinowskii 1959, a novel Corynebacterium species isolated from soil of a small paddock in Vilsendorf, Germany.</title>
        <authorList>
            <person name="Schaffert L."/>
            <person name="Ruwe M."/>
            <person name="Milse J."/>
            <person name="Hanuschka K."/>
            <person name="Ortseifen V."/>
            <person name="Droste J."/>
            <person name="Brandt D."/>
            <person name="Schlueter L."/>
            <person name="Kutter Y."/>
            <person name="Vinke S."/>
            <person name="Viehoefer P."/>
            <person name="Jacob L."/>
            <person name="Luebke N.-C."/>
            <person name="Schulte-Berndt E."/>
            <person name="Hain C."/>
            <person name="Linder M."/>
            <person name="Schmidt P."/>
            <person name="Wollenschlaeger L."/>
            <person name="Luttermann T."/>
            <person name="Thieme E."/>
            <person name="Hassa J."/>
            <person name="Haak M."/>
            <person name="Wittchen M."/>
            <person name="Mentz A."/>
            <person name="Persicke M."/>
            <person name="Busche T."/>
            <person name="Ruckert C."/>
        </authorList>
    </citation>
    <scope>NUCLEOTIDE SEQUENCE [LARGE SCALE GENOMIC DNA]</scope>
    <source>
        <strain evidence="2 3">2039</strain>
    </source>
</reference>
<accession>A0A6B8VM49</accession>
<keyword evidence="1" id="KW-0175">Coiled coil</keyword>
<dbReference type="KEGG" id="cok:COCCU_02990"/>
<gene>
    <name evidence="2" type="ORF">COCCU_02990</name>
</gene>
<dbReference type="Proteomes" id="UP000424462">
    <property type="component" value="Chromosome"/>
</dbReference>
<dbReference type="EMBL" id="CP046455">
    <property type="protein sequence ID" value="QGU06552.1"/>
    <property type="molecule type" value="Genomic_DNA"/>
</dbReference>